<sequence length="148" mass="17187">MLDASNLTSTPRPILLILDGCSSHYSNYIYDEAQRLKIHLLFLPSNSTHLFQPLDVTVFRPFKQAIRREVMEEMWSDTTSVDKKNAISIACRVWEAMTKRSAIINCFECTGLFPPSVEKMIYRLSIFKSSDDINIEIDRTWMERFDAV</sequence>
<gene>
    <name evidence="3" type="primary">Aste57867_9747</name>
    <name evidence="2" type="ORF">As57867_009708</name>
    <name evidence="3" type="ORF">ASTE57867_9747</name>
</gene>
<dbReference type="Pfam" id="PF03184">
    <property type="entry name" value="DDE_1"/>
    <property type="match status" value="1"/>
</dbReference>
<evidence type="ECO:0000313" key="4">
    <source>
        <dbReference type="Proteomes" id="UP000332933"/>
    </source>
</evidence>
<dbReference type="InterPro" id="IPR036397">
    <property type="entry name" value="RNaseH_sf"/>
</dbReference>
<dbReference type="InterPro" id="IPR004875">
    <property type="entry name" value="DDE_SF_endonuclease_dom"/>
</dbReference>
<proteinExistence type="predicted"/>
<dbReference type="Gene3D" id="3.30.420.10">
    <property type="entry name" value="Ribonuclease H-like superfamily/Ribonuclease H"/>
    <property type="match status" value="1"/>
</dbReference>
<accession>A0A485KNN7</accession>
<dbReference type="EMBL" id="CAADRA010005181">
    <property type="protein sequence ID" value="VFT86626.1"/>
    <property type="molecule type" value="Genomic_DNA"/>
</dbReference>
<dbReference type="InterPro" id="IPR050863">
    <property type="entry name" value="CenT-Element_Derived"/>
</dbReference>
<reference evidence="2" key="2">
    <citation type="submission" date="2019-06" db="EMBL/GenBank/DDBJ databases">
        <title>Genomics analysis of Aphanomyces spp. identifies a new class of oomycete effector associated with host adaptation.</title>
        <authorList>
            <person name="Gaulin E."/>
        </authorList>
    </citation>
    <scope>NUCLEOTIDE SEQUENCE</scope>
    <source>
        <strain evidence="2">CBS 578.67</strain>
    </source>
</reference>
<organism evidence="3 4">
    <name type="scientific">Aphanomyces stellatus</name>
    <dbReference type="NCBI Taxonomy" id="120398"/>
    <lineage>
        <taxon>Eukaryota</taxon>
        <taxon>Sar</taxon>
        <taxon>Stramenopiles</taxon>
        <taxon>Oomycota</taxon>
        <taxon>Saprolegniomycetes</taxon>
        <taxon>Saprolegniales</taxon>
        <taxon>Verrucalvaceae</taxon>
        <taxon>Aphanomyces</taxon>
    </lineage>
</organism>
<dbReference type="PANTHER" id="PTHR19303">
    <property type="entry name" value="TRANSPOSON"/>
    <property type="match status" value="1"/>
</dbReference>
<dbReference type="AlphaFoldDB" id="A0A485KNN7"/>
<dbReference type="OrthoDB" id="108685at2759"/>
<dbReference type="Proteomes" id="UP000332933">
    <property type="component" value="Unassembled WGS sequence"/>
</dbReference>
<evidence type="ECO:0000313" key="2">
    <source>
        <dbReference type="EMBL" id="KAF0699698.1"/>
    </source>
</evidence>
<feature type="domain" description="DDE-1" evidence="1">
    <location>
        <begin position="9"/>
        <end position="107"/>
    </location>
</feature>
<protein>
    <submittedName>
        <fullName evidence="3">Aste57867_9747 protein</fullName>
    </submittedName>
</protein>
<reference evidence="3 4" key="1">
    <citation type="submission" date="2019-03" db="EMBL/GenBank/DDBJ databases">
        <authorList>
            <person name="Gaulin E."/>
            <person name="Dumas B."/>
        </authorList>
    </citation>
    <scope>NUCLEOTIDE SEQUENCE [LARGE SCALE GENOMIC DNA]</scope>
    <source>
        <strain evidence="3">CBS 568.67</strain>
    </source>
</reference>
<dbReference type="GO" id="GO:0003677">
    <property type="term" value="F:DNA binding"/>
    <property type="evidence" value="ECO:0007669"/>
    <property type="project" value="TreeGrafter"/>
</dbReference>
<dbReference type="EMBL" id="VJMH01005160">
    <property type="protein sequence ID" value="KAF0699698.1"/>
    <property type="molecule type" value="Genomic_DNA"/>
</dbReference>
<keyword evidence="4" id="KW-1185">Reference proteome</keyword>
<dbReference type="PANTHER" id="PTHR19303:SF57">
    <property type="entry name" value="HTH CENPB-TYPE DOMAIN-CONTAINING PROTEIN"/>
    <property type="match status" value="1"/>
</dbReference>
<name>A0A485KNN7_9STRA</name>
<evidence type="ECO:0000313" key="3">
    <source>
        <dbReference type="EMBL" id="VFT86626.1"/>
    </source>
</evidence>
<evidence type="ECO:0000259" key="1">
    <source>
        <dbReference type="Pfam" id="PF03184"/>
    </source>
</evidence>
<dbReference type="GO" id="GO:0005634">
    <property type="term" value="C:nucleus"/>
    <property type="evidence" value="ECO:0007669"/>
    <property type="project" value="TreeGrafter"/>
</dbReference>